<accession>A0A5E5AMN1</accession>
<comment type="subcellular location">
    <subcellularLocation>
        <location evidence="2">Membrane</location>
    </subcellularLocation>
</comment>
<dbReference type="PANTHER" id="PTHR45436">
    <property type="entry name" value="SENSOR HISTIDINE KINASE YKOH"/>
    <property type="match status" value="1"/>
</dbReference>
<dbReference type="Gene3D" id="3.30.565.10">
    <property type="entry name" value="Histidine kinase-like ATPase, C-terminal domain"/>
    <property type="match status" value="1"/>
</dbReference>
<evidence type="ECO:0000313" key="14">
    <source>
        <dbReference type="EMBL" id="VVE74694.1"/>
    </source>
</evidence>
<protein>
    <recommendedName>
        <fullName evidence="3">histidine kinase</fullName>
        <ecNumber evidence="3">2.7.13.3</ecNumber>
    </recommendedName>
</protein>
<evidence type="ECO:0000256" key="8">
    <source>
        <dbReference type="ARBA" id="ARBA00022989"/>
    </source>
</evidence>
<proteinExistence type="predicted"/>
<name>A0A5E5AMN1_9BURK</name>
<evidence type="ECO:0000256" key="4">
    <source>
        <dbReference type="ARBA" id="ARBA00022553"/>
    </source>
</evidence>
<dbReference type="Pfam" id="PF00512">
    <property type="entry name" value="HisKA"/>
    <property type="match status" value="1"/>
</dbReference>
<dbReference type="CDD" id="cd00082">
    <property type="entry name" value="HisKA"/>
    <property type="match status" value="1"/>
</dbReference>
<evidence type="ECO:0000256" key="7">
    <source>
        <dbReference type="ARBA" id="ARBA00022777"/>
    </source>
</evidence>
<dbReference type="SUPFAM" id="SSF55874">
    <property type="entry name" value="ATPase domain of HSP90 chaperone/DNA topoisomerase II/histidine kinase"/>
    <property type="match status" value="1"/>
</dbReference>
<dbReference type="InterPro" id="IPR050428">
    <property type="entry name" value="TCS_sensor_his_kinase"/>
</dbReference>
<dbReference type="PRINTS" id="PR00344">
    <property type="entry name" value="BCTRLSENSOR"/>
</dbReference>
<dbReference type="GO" id="GO:0000155">
    <property type="term" value="F:phosphorelay sensor kinase activity"/>
    <property type="evidence" value="ECO:0007669"/>
    <property type="project" value="InterPro"/>
</dbReference>
<evidence type="ECO:0000259" key="13">
    <source>
        <dbReference type="PROSITE" id="PS50885"/>
    </source>
</evidence>
<dbReference type="Proteomes" id="UP000335538">
    <property type="component" value="Unassembled WGS sequence"/>
</dbReference>
<dbReference type="PANTHER" id="PTHR45436:SF1">
    <property type="entry name" value="SENSOR PROTEIN QSEC"/>
    <property type="match status" value="1"/>
</dbReference>
<keyword evidence="7 14" id="KW-0418">Kinase</keyword>
<gene>
    <name evidence="14" type="ORF">PSP31121_00300</name>
</gene>
<evidence type="ECO:0000256" key="5">
    <source>
        <dbReference type="ARBA" id="ARBA00022679"/>
    </source>
</evidence>
<dbReference type="InterPro" id="IPR036097">
    <property type="entry name" value="HisK_dim/P_sf"/>
</dbReference>
<evidence type="ECO:0000256" key="2">
    <source>
        <dbReference type="ARBA" id="ARBA00004370"/>
    </source>
</evidence>
<dbReference type="InterPro" id="IPR005467">
    <property type="entry name" value="His_kinase_dom"/>
</dbReference>
<dbReference type="InterPro" id="IPR003594">
    <property type="entry name" value="HATPase_dom"/>
</dbReference>
<evidence type="ECO:0000313" key="15">
    <source>
        <dbReference type="Proteomes" id="UP000335538"/>
    </source>
</evidence>
<evidence type="ECO:0000256" key="11">
    <source>
        <dbReference type="SAM" id="Coils"/>
    </source>
</evidence>
<dbReference type="InterPro" id="IPR013727">
    <property type="entry name" value="2CSK_N"/>
</dbReference>
<keyword evidence="9" id="KW-0902">Two-component regulatory system</keyword>
<sequence length="511" mass="55645">MPQPNLRRQLALWLLFPLLGLLALDTWLTYQRAMSAANSAFDRSLEFSIKSIREGTQLIDGEVQVNLPYLALEMFESDRGGKIYYVIREGGDGVQGGDNDGRAVTGYHDLPLPPARVTPEPYHTAFYDATYRGETLRMGALQLPVHDVPNAKTRVVWIVVGETTEARHELARQILTGALQQEVLLVVLALAIVWLGVTRGLRPLNRLSAKVAAREEDDTTPLENVDLPTEVKPLVESINQYVGRVGRMQASRQRFFADAAHQLKTPLAIIQAESELTLRESLSAQARERVERLNQAVKQAAKSVRQLLSLSRLEAEDGPPVAMVPTRLDEAARSVTLDWSPVARSRGIDLGFENDGAVTVLAQRELLAELCGNLIDNAIRYAGDGAVITVRTRRGGATGHLPHLGHFGHLDGADIANVTGTTNGGHDNPDGPMLQVVDNGPGIPTHERDAVFERFYRRESAVLSQSTADGSGLGLAIVKEIARKHHAVVTLGEAPGGGLEVTVRFPANEVA</sequence>
<evidence type="ECO:0000256" key="1">
    <source>
        <dbReference type="ARBA" id="ARBA00000085"/>
    </source>
</evidence>
<dbReference type="Pfam" id="PF08521">
    <property type="entry name" value="2CSK_N"/>
    <property type="match status" value="1"/>
</dbReference>
<dbReference type="SMART" id="SM00387">
    <property type="entry name" value="HATPase_c"/>
    <property type="match status" value="1"/>
</dbReference>
<keyword evidence="8" id="KW-1133">Transmembrane helix</keyword>
<dbReference type="EMBL" id="CABPSR010000001">
    <property type="protein sequence ID" value="VVE74694.1"/>
    <property type="molecule type" value="Genomic_DNA"/>
</dbReference>
<dbReference type="EC" id="2.7.13.3" evidence="3"/>
<dbReference type="PROSITE" id="PS50109">
    <property type="entry name" value="HIS_KIN"/>
    <property type="match status" value="1"/>
</dbReference>
<dbReference type="SMART" id="SM00388">
    <property type="entry name" value="HisKA"/>
    <property type="match status" value="1"/>
</dbReference>
<evidence type="ECO:0000256" key="10">
    <source>
        <dbReference type="ARBA" id="ARBA00023136"/>
    </source>
</evidence>
<keyword evidence="4" id="KW-0597">Phosphoprotein</keyword>
<feature type="domain" description="Histidine kinase" evidence="12">
    <location>
        <begin position="258"/>
        <end position="509"/>
    </location>
</feature>
<dbReference type="SUPFAM" id="SSF47384">
    <property type="entry name" value="Homodimeric domain of signal transducing histidine kinase"/>
    <property type="match status" value="1"/>
</dbReference>
<evidence type="ECO:0000256" key="6">
    <source>
        <dbReference type="ARBA" id="ARBA00022692"/>
    </source>
</evidence>
<keyword evidence="10" id="KW-0472">Membrane</keyword>
<dbReference type="PROSITE" id="PS50885">
    <property type="entry name" value="HAMP"/>
    <property type="match status" value="1"/>
</dbReference>
<keyword evidence="5" id="KW-0808">Transferase</keyword>
<dbReference type="Gene3D" id="1.10.287.130">
    <property type="match status" value="1"/>
</dbReference>
<dbReference type="Pfam" id="PF02518">
    <property type="entry name" value="HATPase_c"/>
    <property type="match status" value="1"/>
</dbReference>
<evidence type="ECO:0000256" key="3">
    <source>
        <dbReference type="ARBA" id="ARBA00012438"/>
    </source>
</evidence>
<dbReference type="AlphaFoldDB" id="A0A5E5AMN1"/>
<dbReference type="InterPro" id="IPR036890">
    <property type="entry name" value="HATPase_C_sf"/>
</dbReference>
<keyword evidence="6" id="KW-0812">Transmembrane</keyword>
<dbReference type="InterPro" id="IPR003661">
    <property type="entry name" value="HisK_dim/P_dom"/>
</dbReference>
<dbReference type="RefSeq" id="WP_150807918.1">
    <property type="nucleotide sequence ID" value="NZ_CABPSR010000001.1"/>
</dbReference>
<dbReference type="InterPro" id="IPR004358">
    <property type="entry name" value="Sig_transdc_His_kin-like_C"/>
</dbReference>
<feature type="domain" description="HAMP" evidence="13">
    <location>
        <begin position="198"/>
        <end position="250"/>
    </location>
</feature>
<organism evidence="14 15">
    <name type="scientific">Pandoraea sputorum</name>
    <dbReference type="NCBI Taxonomy" id="93222"/>
    <lineage>
        <taxon>Bacteria</taxon>
        <taxon>Pseudomonadati</taxon>
        <taxon>Pseudomonadota</taxon>
        <taxon>Betaproteobacteria</taxon>
        <taxon>Burkholderiales</taxon>
        <taxon>Burkholderiaceae</taxon>
        <taxon>Pandoraea</taxon>
    </lineage>
</organism>
<feature type="coiled-coil region" evidence="11">
    <location>
        <begin position="283"/>
        <end position="310"/>
    </location>
</feature>
<dbReference type="InterPro" id="IPR003660">
    <property type="entry name" value="HAMP_dom"/>
</dbReference>
<evidence type="ECO:0000259" key="12">
    <source>
        <dbReference type="PROSITE" id="PS50109"/>
    </source>
</evidence>
<evidence type="ECO:0000256" key="9">
    <source>
        <dbReference type="ARBA" id="ARBA00023012"/>
    </source>
</evidence>
<keyword evidence="11" id="KW-0175">Coiled coil</keyword>
<reference evidence="14 15" key="1">
    <citation type="submission" date="2019-08" db="EMBL/GenBank/DDBJ databases">
        <authorList>
            <person name="Peeters C."/>
        </authorList>
    </citation>
    <scope>NUCLEOTIDE SEQUENCE [LARGE SCALE GENOMIC DNA]</scope>
    <source>
        <strain evidence="14 15">LMG 31121</strain>
    </source>
</reference>
<dbReference type="GO" id="GO:0005886">
    <property type="term" value="C:plasma membrane"/>
    <property type="evidence" value="ECO:0007669"/>
    <property type="project" value="TreeGrafter"/>
</dbReference>
<comment type="catalytic activity">
    <reaction evidence="1">
        <text>ATP + protein L-histidine = ADP + protein N-phospho-L-histidine.</text>
        <dbReference type="EC" id="2.7.13.3"/>
    </reaction>
</comment>